<name>A0A545UG80_9GAMM</name>
<keyword evidence="1" id="KW-0808">Transferase</keyword>
<dbReference type="SUPFAM" id="SSF53335">
    <property type="entry name" value="S-adenosyl-L-methionine-dependent methyltransferases"/>
    <property type="match status" value="1"/>
</dbReference>
<dbReference type="PIRSF" id="PIRSF028234">
    <property type="entry name" value="UCP028234"/>
    <property type="match status" value="1"/>
</dbReference>
<dbReference type="PANTHER" id="PTHR38451">
    <property type="entry name" value="TRNA (ADENINE(22)-N(1))-METHYLTRANSFERASE"/>
    <property type="match status" value="1"/>
</dbReference>
<keyword evidence="2" id="KW-1185">Reference proteome</keyword>
<protein>
    <submittedName>
        <fullName evidence="1">SAM-dependent methyltransferase</fullName>
    </submittedName>
</protein>
<evidence type="ECO:0000313" key="2">
    <source>
        <dbReference type="Proteomes" id="UP000315439"/>
    </source>
</evidence>
<dbReference type="Proteomes" id="UP000315439">
    <property type="component" value="Unassembled WGS sequence"/>
</dbReference>
<dbReference type="Gene3D" id="3.40.50.150">
    <property type="entry name" value="Vaccinia Virus protein VP39"/>
    <property type="match status" value="1"/>
</dbReference>
<dbReference type="Pfam" id="PF12847">
    <property type="entry name" value="Methyltransf_18"/>
    <property type="match status" value="1"/>
</dbReference>
<evidence type="ECO:0000313" key="1">
    <source>
        <dbReference type="EMBL" id="TQV88467.1"/>
    </source>
</evidence>
<dbReference type="InterPro" id="IPR029063">
    <property type="entry name" value="SAM-dependent_MTases_sf"/>
</dbReference>
<organism evidence="1 2">
    <name type="scientific">Aliikangiella coralliicola</name>
    <dbReference type="NCBI Taxonomy" id="2592383"/>
    <lineage>
        <taxon>Bacteria</taxon>
        <taxon>Pseudomonadati</taxon>
        <taxon>Pseudomonadota</taxon>
        <taxon>Gammaproteobacteria</taxon>
        <taxon>Oceanospirillales</taxon>
        <taxon>Pleioneaceae</taxon>
        <taxon>Aliikangiella</taxon>
    </lineage>
</organism>
<dbReference type="PANTHER" id="PTHR38451:SF1">
    <property type="entry name" value="TRNA (ADENINE(22)-N(1))-METHYLTRANSFERASE"/>
    <property type="match status" value="1"/>
</dbReference>
<accession>A0A545UG80</accession>
<proteinExistence type="predicted"/>
<dbReference type="EMBL" id="VIKS01000004">
    <property type="protein sequence ID" value="TQV88467.1"/>
    <property type="molecule type" value="Genomic_DNA"/>
</dbReference>
<dbReference type="GO" id="GO:0032259">
    <property type="term" value="P:methylation"/>
    <property type="evidence" value="ECO:0007669"/>
    <property type="project" value="UniProtKB-KW"/>
</dbReference>
<keyword evidence="1" id="KW-0489">Methyltransferase</keyword>
<dbReference type="AlphaFoldDB" id="A0A545UG80"/>
<dbReference type="InterPro" id="IPR016876">
    <property type="entry name" value="UCP028234"/>
</dbReference>
<dbReference type="RefSeq" id="WP_142892975.1">
    <property type="nucleotide sequence ID" value="NZ_ML660162.1"/>
</dbReference>
<comment type="caution">
    <text evidence="1">The sequence shown here is derived from an EMBL/GenBank/DDBJ whole genome shotgun (WGS) entry which is preliminary data.</text>
</comment>
<dbReference type="OrthoDB" id="6862131at2"/>
<dbReference type="GO" id="GO:0008168">
    <property type="term" value="F:methyltransferase activity"/>
    <property type="evidence" value="ECO:0007669"/>
    <property type="project" value="UniProtKB-KW"/>
</dbReference>
<gene>
    <name evidence="1" type="ORF">FLL46_08055</name>
</gene>
<dbReference type="FunFam" id="3.40.50.150:FF:000442">
    <property type="entry name" value="tRNA (Adenine22-N1)-methyltransferase TrmK"/>
    <property type="match status" value="1"/>
</dbReference>
<reference evidence="1 2" key="1">
    <citation type="submission" date="2019-07" db="EMBL/GenBank/DDBJ databases">
        <title>Draft genome for Aliikangiella sp. M105.</title>
        <authorList>
            <person name="Wang G."/>
        </authorList>
    </citation>
    <scope>NUCLEOTIDE SEQUENCE [LARGE SCALE GENOMIC DNA]</scope>
    <source>
        <strain evidence="1 2">M105</strain>
    </source>
</reference>
<sequence>MKIGYRLQQLDKMIIRQYDHIWDCCCDHGLLGMLLLKRNAATKVHFVDVVEPLMFELERKLERFFPHDPVNRRWQVHCKDIRQLDLSETAESSHNSPSHLVIIAGVGGDKVIEFVDAILSRHPNKNIEFLLCPVHHNYKVREALTLFDMKLNYEKLIRENNRFYELLHVSENGKYPISLVGSLMWDFSRSDDRDYLEKNIHHFAHKAKQGDVNYEKILLAYQQLSKEIS</sequence>